<gene>
    <name evidence="14 18" type="primary">ftsH</name>
    <name evidence="18" type="ORF">ACFSKW_18715</name>
</gene>
<feature type="transmembrane region" description="Helical" evidence="14">
    <location>
        <begin position="147"/>
        <end position="168"/>
    </location>
</feature>
<keyword evidence="13 14" id="KW-0472">Membrane</keyword>
<evidence type="ECO:0000313" key="19">
    <source>
        <dbReference type="Proteomes" id="UP001597368"/>
    </source>
</evidence>
<keyword evidence="9 14" id="KW-0862">Zinc</keyword>
<name>A0ABW4SWE6_9ACTN</name>
<sequence>MAERSSLPKKEPDKEPKPWRAEGLPGGGAGGRPKINWWRFVITLLVVYAGFFLISSFFDDGQMETISYSQFTKQVTGGNVKEVYAQGYSVTGDLKKAATDPDSSNKSYTKFVTEIPVFANDEQLYQQLTAAGVEIKAEPISTGSRGFLLNLLLSLLPIAVLAALWIWVMRRGASMMGGGGLGGLGKSKAAKPIASDKIRVTFEDVAGIDEVENELVEIVDYLKDPDKYRRLGAKLPKGVLLAGAPGTGKTLLARAVAGEANVPFFSASASEFIEMIVGVGASRVRDLFEEARKVAPSIIFIDEIDAIGRARGGASGIGGHDEREQTLNQILTEMDGFSGAEGVIVIGATNRPEVLDPALLRPGRFDRTVMVSPPDAAGRVAILQVHTRSVPLDGDVSLEQLAKTSPGMTGADLANLVNEAALLAAKRGKEKVSSADFADALEKLQLGAVRSIVMPQEERTRTAYHEAGHALLGMLQPGADPVRKISIIPRGRALGVTLSTPDTDRYAYDEKYLRGRIIGALGGMAAEQVIYGVITTGAENDLEQVTMIARGMVGRWGMSEKIGPLTILPNDGQPQAAPHTLAALDEEVRRIVDECYEAAVRVLNENRDRLEAIVVALLEQETLDEAQAYAAAGLPRANRPAIEPKPH</sequence>
<feature type="active site" evidence="14">
    <location>
        <position position="466"/>
    </location>
</feature>
<comment type="subcellular location">
    <subcellularLocation>
        <location evidence="14">Cell membrane</location>
        <topology evidence="14">Multi-pass membrane protein</topology>
        <orientation evidence="14">Cytoplasmic side</orientation>
    </subcellularLocation>
    <subcellularLocation>
        <location evidence="1">Membrane</location>
    </subcellularLocation>
</comment>
<proteinExistence type="inferred from homology"/>
<keyword evidence="7 14" id="KW-0547">Nucleotide-binding</keyword>
<dbReference type="Gene3D" id="3.30.720.210">
    <property type="match status" value="1"/>
</dbReference>
<protein>
    <recommendedName>
        <fullName evidence="14">ATP-dependent zinc metalloprotease FtsH</fullName>
        <ecNumber evidence="14">3.4.24.-</ecNumber>
    </recommendedName>
</protein>
<organism evidence="18 19">
    <name type="scientific">Nonomuraea mangrovi</name>
    <dbReference type="NCBI Taxonomy" id="2316207"/>
    <lineage>
        <taxon>Bacteria</taxon>
        <taxon>Bacillati</taxon>
        <taxon>Actinomycetota</taxon>
        <taxon>Actinomycetes</taxon>
        <taxon>Streptosporangiales</taxon>
        <taxon>Streptosporangiaceae</taxon>
        <taxon>Nonomuraea</taxon>
    </lineage>
</organism>
<evidence type="ECO:0000256" key="1">
    <source>
        <dbReference type="ARBA" id="ARBA00004370"/>
    </source>
</evidence>
<keyword evidence="6 14" id="KW-0479">Metal-binding</keyword>
<dbReference type="PANTHER" id="PTHR23076">
    <property type="entry name" value="METALLOPROTEASE M41 FTSH"/>
    <property type="match status" value="1"/>
</dbReference>
<evidence type="ECO:0000256" key="9">
    <source>
        <dbReference type="ARBA" id="ARBA00022833"/>
    </source>
</evidence>
<dbReference type="SMART" id="SM00382">
    <property type="entry name" value="AAA"/>
    <property type="match status" value="1"/>
</dbReference>
<dbReference type="Gene3D" id="3.40.50.300">
    <property type="entry name" value="P-loop containing nucleotide triphosphate hydrolases"/>
    <property type="match status" value="1"/>
</dbReference>
<keyword evidence="11 14" id="KW-1133">Transmembrane helix</keyword>
<feature type="binding site" evidence="14">
    <location>
        <position position="465"/>
    </location>
    <ligand>
        <name>Zn(2+)</name>
        <dbReference type="ChEBI" id="CHEBI:29105"/>
        <note>catalytic</note>
    </ligand>
</feature>
<feature type="binding site" evidence="14">
    <location>
        <begin position="243"/>
        <end position="250"/>
    </location>
    <ligand>
        <name>ATP</name>
        <dbReference type="ChEBI" id="CHEBI:30616"/>
    </ligand>
</feature>
<feature type="domain" description="AAA+ ATPase" evidence="17">
    <location>
        <begin position="235"/>
        <end position="375"/>
    </location>
</feature>
<evidence type="ECO:0000256" key="5">
    <source>
        <dbReference type="ARBA" id="ARBA00022692"/>
    </source>
</evidence>
<dbReference type="EMBL" id="JBHUFV010000033">
    <property type="protein sequence ID" value="MFD1933493.1"/>
    <property type="molecule type" value="Genomic_DNA"/>
</dbReference>
<evidence type="ECO:0000259" key="17">
    <source>
        <dbReference type="SMART" id="SM00382"/>
    </source>
</evidence>
<dbReference type="GO" id="GO:0008237">
    <property type="term" value="F:metallopeptidase activity"/>
    <property type="evidence" value="ECO:0007669"/>
    <property type="project" value="UniProtKB-KW"/>
</dbReference>
<dbReference type="Pfam" id="PF06480">
    <property type="entry name" value="FtsH_ext"/>
    <property type="match status" value="1"/>
</dbReference>
<dbReference type="InterPro" id="IPR000642">
    <property type="entry name" value="Peptidase_M41"/>
</dbReference>
<evidence type="ECO:0000256" key="14">
    <source>
        <dbReference type="HAMAP-Rule" id="MF_01458"/>
    </source>
</evidence>
<dbReference type="InterPro" id="IPR003959">
    <property type="entry name" value="ATPase_AAA_core"/>
</dbReference>
<evidence type="ECO:0000256" key="16">
    <source>
        <dbReference type="SAM" id="MobiDB-lite"/>
    </source>
</evidence>
<dbReference type="InterPro" id="IPR005936">
    <property type="entry name" value="FtsH"/>
</dbReference>
<evidence type="ECO:0000256" key="10">
    <source>
        <dbReference type="ARBA" id="ARBA00022840"/>
    </source>
</evidence>
<comment type="caution">
    <text evidence="18">The sequence shown here is derived from an EMBL/GenBank/DDBJ whole genome shotgun (WGS) entry which is preliminary data.</text>
</comment>
<evidence type="ECO:0000256" key="7">
    <source>
        <dbReference type="ARBA" id="ARBA00022741"/>
    </source>
</evidence>
<dbReference type="InterPro" id="IPR037219">
    <property type="entry name" value="Peptidase_M41-like"/>
</dbReference>
<dbReference type="InterPro" id="IPR003593">
    <property type="entry name" value="AAA+_ATPase"/>
</dbReference>
<evidence type="ECO:0000256" key="12">
    <source>
        <dbReference type="ARBA" id="ARBA00023049"/>
    </source>
</evidence>
<keyword evidence="5 14" id="KW-0812">Transmembrane</keyword>
<dbReference type="InterPro" id="IPR041569">
    <property type="entry name" value="AAA_lid_3"/>
</dbReference>
<dbReference type="InterPro" id="IPR003960">
    <property type="entry name" value="ATPase_AAA_CS"/>
</dbReference>
<dbReference type="SUPFAM" id="SSF52540">
    <property type="entry name" value="P-loop containing nucleoside triphosphate hydrolases"/>
    <property type="match status" value="1"/>
</dbReference>
<reference evidence="19" key="1">
    <citation type="journal article" date="2019" name="Int. J. Syst. Evol. Microbiol.">
        <title>The Global Catalogue of Microorganisms (GCM) 10K type strain sequencing project: providing services to taxonomists for standard genome sequencing and annotation.</title>
        <authorList>
            <consortium name="The Broad Institute Genomics Platform"/>
            <consortium name="The Broad Institute Genome Sequencing Center for Infectious Disease"/>
            <person name="Wu L."/>
            <person name="Ma J."/>
        </authorList>
    </citation>
    <scope>NUCLEOTIDE SEQUENCE [LARGE SCALE GENOMIC DNA]</scope>
    <source>
        <strain evidence="19">ICMP 6774ER</strain>
    </source>
</reference>
<keyword evidence="3 14" id="KW-1003">Cell membrane</keyword>
<evidence type="ECO:0000256" key="3">
    <source>
        <dbReference type="ARBA" id="ARBA00022475"/>
    </source>
</evidence>
<dbReference type="Gene3D" id="1.20.58.760">
    <property type="entry name" value="Peptidase M41"/>
    <property type="match status" value="1"/>
</dbReference>
<comment type="cofactor">
    <cofactor evidence="14">
        <name>Zn(2+)</name>
        <dbReference type="ChEBI" id="CHEBI:29105"/>
    </cofactor>
    <text evidence="14">Binds 1 zinc ion per subunit.</text>
</comment>
<dbReference type="CDD" id="cd19501">
    <property type="entry name" value="RecA-like_FtsH"/>
    <property type="match status" value="1"/>
</dbReference>
<dbReference type="SUPFAM" id="SSF140990">
    <property type="entry name" value="FtsH protease domain-like"/>
    <property type="match status" value="1"/>
</dbReference>
<dbReference type="EC" id="3.4.24.-" evidence="14"/>
<evidence type="ECO:0000313" key="18">
    <source>
        <dbReference type="EMBL" id="MFD1933493.1"/>
    </source>
</evidence>
<dbReference type="Proteomes" id="UP001597368">
    <property type="component" value="Unassembled WGS sequence"/>
</dbReference>
<dbReference type="InterPro" id="IPR027417">
    <property type="entry name" value="P-loop_NTPase"/>
</dbReference>
<evidence type="ECO:0000256" key="4">
    <source>
        <dbReference type="ARBA" id="ARBA00022670"/>
    </source>
</evidence>
<dbReference type="HAMAP" id="MF_01458">
    <property type="entry name" value="FtsH"/>
    <property type="match status" value="1"/>
</dbReference>
<comment type="similarity">
    <text evidence="14">In the central section; belongs to the AAA ATPase family.</text>
</comment>
<evidence type="ECO:0000256" key="11">
    <source>
        <dbReference type="ARBA" id="ARBA00022989"/>
    </source>
</evidence>
<feature type="transmembrane region" description="Helical" evidence="14">
    <location>
        <begin position="37"/>
        <end position="58"/>
    </location>
</feature>
<dbReference type="Pfam" id="PF00004">
    <property type="entry name" value="AAA"/>
    <property type="match status" value="1"/>
</dbReference>
<evidence type="ECO:0000256" key="6">
    <source>
        <dbReference type="ARBA" id="ARBA00022723"/>
    </source>
</evidence>
<feature type="binding site" evidence="14">
    <location>
        <position position="469"/>
    </location>
    <ligand>
        <name>Zn(2+)</name>
        <dbReference type="ChEBI" id="CHEBI:29105"/>
        <note>catalytic</note>
    </ligand>
</feature>
<dbReference type="InterPro" id="IPR011546">
    <property type="entry name" value="Pept_M41_FtsH_extracell"/>
</dbReference>
<dbReference type="Pfam" id="PF01434">
    <property type="entry name" value="Peptidase_M41"/>
    <property type="match status" value="1"/>
</dbReference>
<comment type="function">
    <text evidence="14">Acts as a processive, ATP-dependent zinc metallopeptidase for both cytoplasmic and membrane proteins. Plays a role in the quality control of integral membrane proteins.</text>
</comment>
<comment type="similarity">
    <text evidence="2 14">In the C-terminal section; belongs to the peptidase M41 family.</text>
</comment>
<feature type="binding site" evidence="14">
    <location>
        <position position="541"/>
    </location>
    <ligand>
        <name>Zn(2+)</name>
        <dbReference type="ChEBI" id="CHEBI:29105"/>
        <note>catalytic</note>
    </ligand>
</feature>
<keyword evidence="19" id="KW-1185">Reference proteome</keyword>
<evidence type="ECO:0000256" key="13">
    <source>
        <dbReference type="ARBA" id="ARBA00023136"/>
    </source>
</evidence>
<feature type="compositionally biased region" description="Basic and acidic residues" evidence="16">
    <location>
        <begin position="1"/>
        <end position="20"/>
    </location>
</feature>
<dbReference type="PROSITE" id="PS00674">
    <property type="entry name" value="AAA"/>
    <property type="match status" value="1"/>
</dbReference>
<dbReference type="Gene3D" id="1.10.8.60">
    <property type="match status" value="1"/>
</dbReference>
<dbReference type="Pfam" id="PF17862">
    <property type="entry name" value="AAA_lid_3"/>
    <property type="match status" value="1"/>
</dbReference>
<accession>A0ABW4SWE6</accession>
<comment type="similarity">
    <text evidence="15">Belongs to the AAA ATPase family.</text>
</comment>
<keyword evidence="4 14" id="KW-0645">Protease</keyword>
<keyword evidence="10 14" id="KW-0067">ATP-binding</keyword>
<evidence type="ECO:0000256" key="2">
    <source>
        <dbReference type="ARBA" id="ARBA00010044"/>
    </source>
</evidence>
<evidence type="ECO:0000256" key="15">
    <source>
        <dbReference type="RuleBase" id="RU003651"/>
    </source>
</evidence>
<comment type="subunit">
    <text evidence="14">Homohexamer.</text>
</comment>
<feature type="region of interest" description="Disordered" evidence="16">
    <location>
        <begin position="1"/>
        <end position="27"/>
    </location>
</feature>
<dbReference type="PANTHER" id="PTHR23076:SF97">
    <property type="entry name" value="ATP-DEPENDENT ZINC METALLOPROTEASE YME1L1"/>
    <property type="match status" value="1"/>
</dbReference>
<evidence type="ECO:0000256" key="8">
    <source>
        <dbReference type="ARBA" id="ARBA00022801"/>
    </source>
</evidence>
<keyword evidence="12 14" id="KW-0482">Metalloprotease</keyword>
<dbReference type="NCBIfam" id="TIGR01241">
    <property type="entry name" value="FtsH_fam"/>
    <property type="match status" value="1"/>
</dbReference>
<dbReference type="RefSeq" id="WP_379573536.1">
    <property type="nucleotide sequence ID" value="NZ_JBHUFV010000033.1"/>
</dbReference>
<keyword evidence="8 14" id="KW-0378">Hydrolase</keyword>